<evidence type="ECO:0000256" key="9">
    <source>
        <dbReference type="ARBA" id="ARBA00023002"/>
    </source>
</evidence>
<feature type="domain" description="Nitrite/sulphite reductase 4Fe-4S" evidence="14">
    <location>
        <begin position="174"/>
        <end position="325"/>
    </location>
</feature>
<comment type="function">
    <text evidence="2">Catalyzes the reduction of sulfite to sulfide, a step in the biosynthesis of sulfur-containing amino acids and cofactors.</text>
</comment>
<dbReference type="PANTHER" id="PTHR32439:SF0">
    <property type="entry name" value="FERREDOXIN--NITRITE REDUCTASE, CHLOROPLASTIC"/>
    <property type="match status" value="1"/>
</dbReference>
<feature type="compositionally biased region" description="Low complexity" evidence="13">
    <location>
        <begin position="1"/>
        <end position="11"/>
    </location>
</feature>
<evidence type="ECO:0000256" key="4">
    <source>
        <dbReference type="ARBA" id="ARBA00012353"/>
    </source>
</evidence>
<evidence type="ECO:0000256" key="1">
    <source>
        <dbReference type="ARBA" id="ARBA00001966"/>
    </source>
</evidence>
<dbReference type="InterPro" id="IPR045854">
    <property type="entry name" value="NO2/SO3_Rdtase_4Fe4S_sf"/>
</dbReference>
<dbReference type="Pfam" id="PF01077">
    <property type="entry name" value="NIR_SIR"/>
    <property type="match status" value="2"/>
</dbReference>
<evidence type="ECO:0000256" key="6">
    <source>
        <dbReference type="ARBA" id="ARBA00022617"/>
    </source>
</evidence>
<proteinExistence type="inferred from homology"/>
<keyword evidence="9 16" id="KW-0560">Oxidoreductase</keyword>
<evidence type="ECO:0000256" key="5">
    <source>
        <dbReference type="ARBA" id="ARBA00022485"/>
    </source>
</evidence>
<dbReference type="GO" id="GO:0046872">
    <property type="term" value="F:metal ion binding"/>
    <property type="evidence" value="ECO:0007669"/>
    <property type="project" value="UniProtKB-KW"/>
</dbReference>
<dbReference type="InterPro" id="IPR006067">
    <property type="entry name" value="NO2/SO3_Rdtase_4Fe4S_dom"/>
</dbReference>
<dbReference type="EC" id="1.8.7.1" evidence="4"/>
<dbReference type="RefSeq" id="WP_350350936.1">
    <property type="nucleotide sequence ID" value="NZ_CP158357.1"/>
</dbReference>
<keyword evidence="11" id="KW-0411">Iron-sulfur</keyword>
<dbReference type="SUPFAM" id="SSF55124">
    <property type="entry name" value="Nitrite/Sulfite reductase N-terminal domain-like"/>
    <property type="match status" value="2"/>
</dbReference>
<evidence type="ECO:0000259" key="14">
    <source>
        <dbReference type="Pfam" id="PF01077"/>
    </source>
</evidence>
<name>A0AAU7VTC6_9MICO</name>
<gene>
    <name evidence="16" type="ORF">ABS642_16285</name>
</gene>
<keyword evidence="10" id="KW-0408">Iron</keyword>
<feature type="domain" description="Nitrite/Sulfite reductase ferredoxin-like" evidence="15">
    <location>
        <begin position="100"/>
        <end position="165"/>
    </location>
</feature>
<dbReference type="InterPro" id="IPR005117">
    <property type="entry name" value="NiRdtase/SiRdtase_haem-b_fer"/>
</dbReference>
<dbReference type="PANTHER" id="PTHR32439">
    <property type="entry name" value="FERREDOXIN--NITRITE REDUCTASE, CHLOROPLASTIC"/>
    <property type="match status" value="1"/>
</dbReference>
<dbReference type="EMBL" id="CP158357">
    <property type="protein sequence ID" value="XBX77454.1"/>
    <property type="molecule type" value="Genomic_DNA"/>
</dbReference>
<evidence type="ECO:0000256" key="10">
    <source>
        <dbReference type="ARBA" id="ARBA00023004"/>
    </source>
</evidence>
<feature type="region of interest" description="Disordered" evidence="13">
    <location>
        <begin position="1"/>
        <end position="28"/>
    </location>
</feature>
<feature type="domain" description="Nitrite/sulphite reductase 4Fe-4S" evidence="14">
    <location>
        <begin position="426"/>
        <end position="552"/>
    </location>
</feature>
<evidence type="ECO:0000256" key="13">
    <source>
        <dbReference type="SAM" id="MobiDB-lite"/>
    </source>
</evidence>
<organism evidence="16">
    <name type="scientific">Microbacterium sp. A8/3-1</name>
    <dbReference type="NCBI Taxonomy" id="3160749"/>
    <lineage>
        <taxon>Bacteria</taxon>
        <taxon>Bacillati</taxon>
        <taxon>Actinomycetota</taxon>
        <taxon>Actinomycetes</taxon>
        <taxon>Micrococcales</taxon>
        <taxon>Microbacteriaceae</taxon>
        <taxon>Microbacterium</taxon>
    </lineage>
</organism>
<dbReference type="GO" id="GO:0020037">
    <property type="term" value="F:heme binding"/>
    <property type="evidence" value="ECO:0007669"/>
    <property type="project" value="InterPro"/>
</dbReference>
<dbReference type="PRINTS" id="PR00397">
    <property type="entry name" value="SIROHAEM"/>
</dbReference>
<dbReference type="InterPro" id="IPR036136">
    <property type="entry name" value="Nit/Sulf_reduc_fer-like_dom_sf"/>
</dbReference>
<feature type="domain" description="Nitrite/Sulfite reductase ferredoxin-like" evidence="15">
    <location>
        <begin position="349"/>
        <end position="414"/>
    </location>
</feature>
<evidence type="ECO:0000256" key="3">
    <source>
        <dbReference type="ARBA" id="ARBA00010429"/>
    </source>
</evidence>
<dbReference type="FunFam" id="3.30.413.10:FF:000009">
    <property type="entry name" value="Sulfite reductase [ferredoxin]"/>
    <property type="match status" value="1"/>
</dbReference>
<dbReference type="Gene3D" id="3.90.480.20">
    <property type="match status" value="1"/>
</dbReference>
<dbReference type="InterPro" id="IPR051329">
    <property type="entry name" value="NIR_SIR_4Fe-4S"/>
</dbReference>
<reference evidence="16" key="1">
    <citation type="submission" date="2024-06" db="EMBL/GenBank/DDBJ databases">
        <title>Draft genome sequence of Microbacterium sp. strain A8/3-1, isolated from Oxytropis tragacanthoides Fisch. ex DC. Root nodules in the Altai region of Russia.</title>
        <authorList>
            <person name="Sazanova A."/>
            <person name="Guro P."/>
            <person name="Kuznetsova I."/>
            <person name="Belimov A."/>
            <person name="Safronova V."/>
        </authorList>
    </citation>
    <scope>NUCLEOTIDE SEQUENCE</scope>
    <source>
        <strain evidence="16">A8/3-1</strain>
    </source>
</reference>
<evidence type="ECO:0000256" key="2">
    <source>
        <dbReference type="ARBA" id="ARBA00003247"/>
    </source>
</evidence>
<dbReference type="SUPFAM" id="SSF56014">
    <property type="entry name" value="Nitrite and sulphite reductase 4Fe-4S domain-like"/>
    <property type="match status" value="2"/>
</dbReference>
<evidence type="ECO:0000256" key="11">
    <source>
        <dbReference type="ARBA" id="ARBA00023014"/>
    </source>
</evidence>
<comment type="cofactor">
    <cofactor evidence="1">
        <name>[4Fe-4S] cluster</name>
        <dbReference type="ChEBI" id="CHEBI:49883"/>
    </cofactor>
</comment>
<evidence type="ECO:0000256" key="7">
    <source>
        <dbReference type="ARBA" id="ARBA00022723"/>
    </source>
</evidence>
<dbReference type="Gene3D" id="3.30.413.10">
    <property type="entry name" value="Sulfite Reductase Hemoprotein, domain 1"/>
    <property type="match status" value="2"/>
</dbReference>
<protein>
    <recommendedName>
        <fullName evidence="4">assimilatory sulfite reductase (ferredoxin)</fullName>
        <ecNumber evidence="4">1.8.7.1</ecNumber>
    </recommendedName>
</protein>
<dbReference type="GO" id="GO:0051539">
    <property type="term" value="F:4 iron, 4 sulfur cluster binding"/>
    <property type="evidence" value="ECO:0007669"/>
    <property type="project" value="UniProtKB-KW"/>
</dbReference>
<keyword evidence="7" id="KW-0479">Metal-binding</keyword>
<dbReference type="InterPro" id="IPR006066">
    <property type="entry name" value="NO2/SO3_Rdtase_FeS/sirohaem_BS"/>
</dbReference>
<dbReference type="Pfam" id="PF03460">
    <property type="entry name" value="NIR_SIR_ferr"/>
    <property type="match status" value="2"/>
</dbReference>
<evidence type="ECO:0000313" key="16">
    <source>
        <dbReference type="EMBL" id="XBX77454.1"/>
    </source>
</evidence>
<comment type="catalytic activity">
    <reaction evidence="12">
        <text>hydrogen sulfide + 6 oxidized [2Fe-2S]-[ferredoxin] + 3 H2O = sulfite + 6 reduced [2Fe-2S]-[ferredoxin] + 7 H(+)</text>
        <dbReference type="Rhea" id="RHEA:23132"/>
        <dbReference type="Rhea" id="RHEA-COMP:10000"/>
        <dbReference type="Rhea" id="RHEA-COMP:10001"/>
        <dbReference type="ChEBI" id="CHEBI:15377"/>
        <dbReference type="ChEBI" id="CHEBI:15378"/>
        <dbReference type="ChEBI" id="CHEBI:17359"/>
        <dbReference type="ChEBI" id="CHEBI:29919"/>
        <dbReference type="ChEBI" id="CHEBI:33737"/>
        <dbReference type="ChEBI" id="CHEBI:33738"/>
        <dbReference type="EC" id="1.8.7.1"/>
    </reaction>
</comment>
<dbReference type="GO" id="GO:0050311">
    <property type="term" value="F:sulfite reductase (ferredoxin) activity"/>
    <property type="evidence" value="ECO:0007669"/>
    <property type="project" value="UniProtKB-EC"/>
</dbReference>
<dbReference type="AlphaFoldDB" id="A0AAU7VTC6"/>
<comment type="similarity">
    <text evidence="3">Belongs to the nitrite and sulfite reductase 4Fe-4S domain family.</text>
</comment>
<evidence type="ECO:0000256" key="12">
    <source>
        <dbReference type="ARBA" id="ARBA00049518"/>
    </source>
</evidence>
<evidence type="ECO:0000259" key="15">
    <source>
        <dbReference type="Pfam" id="PF03460"/>
    </source>
</evidence>
<keyword evidence="6" id="KW-0349">Heme</keyword>
<sequence length="572" mass="62977">MTIEQPTPIRGARTRTTRTPTKPHGQWAVDGREPLNANEEFKLADDGLNVRERIETIYAKGGFASIDPTDLHGRFRWWGLYTQRKPGIDGGRTAQLEPHELEDEYFMLRVRIDGGQLTTQQLRVIGEISTEFARDSADLTDRQNVQLHWVQVEDVPEIWRRLEEVGLSTTEACGDVPRVILGSPVAGIAADEIIDPTPQIQEIADRFIGDATLANLPRKFKTAITGHPSQDVVHEINDCAFVAVEHPELGIGYDLWVGGALSVVPRLGERLGVFVAPDQVAEVWHGVTRIFRDYGYRRLRNKARLKFLLADWGVERFREVLETEYLDSPLPDGPAAPKPTSLGDHVGVHAQKDGRFFVGAAPLVGRVSGSTLTALADLAEVHGSQRVRTTPHQKLIVLDVPEPEVENLIAGLDAIGLSARPSLFRRGTIACTGIEYCKLAIVETKANAAEAITQLEQRLGELEPEIGRPITLHVNGCPNSCARIQIADIGLKGQLVSIDGEQVPGYQVHLGGGLASVDREEAGLGRTVRGLKVAADGIADYAERVIRRYLADRELDETFAVWAHRADEEALQ</sequence>
<evidence type="ECO:0000256" key="8">
    <source>
        <dbReference type="ARBA" id="ARBA00022784"/>
    </source>
</evidence>
<keyword evidence="8" id="KW-0883">Thioether bond</keyword>
<dbReference type="PROSITE" id="PS00365">
    <property type="entry name" value="NIR_SIR"/>
    <property type="match status" value="1"/>
</dbReference>
<accession>A0AAU7VTC6</accession>
<keyword evidence="5" id="KW-0004">4Fe-4S</keyword>